<accession>A0AAN4VXC2</accession>
<evidence type="ECO:0000259" key="13">
    <source>
        <dbReference type="Pfam" id="PF01433"/>
    </source>
</evidence>
<evidence type="ECO:0000256" key="4">
    <source>
        <dbReference type="ARBA" id="ARBA00012564"/>
    </source>
</evidence>
<dbReference type="GO" id="GO:0005615">
    <property type="term" value="C:extracellular space"/>
    <property type="evidence" value="ECO:0007669"/>
    <property type="project" value="TreeGrafter"/>
</dbReference>
<comment type="similarity">
    <text evidence="3">Belongs to the peptidase M1 family.</text>
</comment>
<organism evidence="15 16">
    <name type="scientific">Persicobacter diffluens</name>
    <dbReference type="NCBI Taxonomy" id="981"/>
    <lineage>
        <taxon>Bacteria</taxon>
        <taxon>Pseudomonadati</taxon>
        <taxon>Bacteroidota</taxon>
        <taxon>Cytophagia</taxon>
        <taxon>Cytophagales</taxon>
        <taxon>Persicobacteraceae</taxon>
        <taxon>Persicobacter</taxon>
    </lineage>
</organism>
<dbReference type="AlphaFoldDB" id="A0AAN4VXC2"/>
<keyword evidence="8" id="KW-0479">Metal-binding</keyword>
<dbReference type="Pfam" id="PF17900">
    <property type="entry name" value="Peptidase_M1_N"/>
    <property type="match status" value="1"/>
</dbReference>
<feature type="domain" description="Aminopeptidase N-like N-terminal" evidence="14">
    <location>
        <begin position="142"/>
        <end position="210"/>
    </location>
</feature>
<dbReference type="Pfam" id="PF01433">
    <property type="entry name" value="Peptidase_M1"/>
    <property type="match status" value="1"/>
</dbReference>
<dbReference type="GO" id="GO:0005737">
    <property type="term" value="C:cytoplasm"/>
    <property type="evidence" value="ECO:0007669"/>
    <property type="project" value="TreeGrafter"/>
</dbReference>
<dbReference type="GO" id="GO:0008270">
    <property type="term" value="F:zinc ion binding"/>
    <property type="evidence" value="ECO:0007669"/>
    <property type="project" value="InterPro"/>
</dbReference>
<comment type="cofactor">
    <cofactor evidence="2">
        <name>Zn(2+)</name>
        <dbReference type="ChEBI" id="CHEBI:29105"/>
    </cofactor>
</comment>
<dbReference type="InterPro" id="IPR050344">
    <property type="entry name" value="Peptidase_M1_aminopeptidases"/>
</dbReference>
<dbReference type="SUPFAM" id="SSF55486">
    <property type="entry name" value="Metalloproteases ('zincins'), catalytic domain"/>
    <property type="match status" value="1"/>
</dbReference>
<evidence type="ECO:0000256" key="7">
    <source>
        <dbReference type="ARBA" id="ARBA00022670"/>
    </source>
</evidence>
<dbReference type="Proteomes" id="UP001310022">
    <property type="component" value="Unassembled WGS sequence"/>
</dbReference>
<feature type="chain" id="PRO_5042841863" description="Aminopeptidase N" evidence="12">
    <location>
        <begin position="22"/>
        <end position="854"/>
    </location>
</feature>
<dbReference type="CDD" id="cd09602">
    <property type="entry name" value="M1_APN"/>
    <property type="match status" value="1"/>
</dbReference>
<dbReference type="InterPro" id="IPR014782">
    <property type="entry name" value="Peptidase_M1_dom"/>
</dbReference>
<dbReference type="EC" id="3.4.11.2" evidence="4"/>
<dbReference type="InterPro" id="IPR045357">
    <property type="entry name" value="Aminopeptidase_N-like_N"/>
</dbReference>
<dbReference type="RefSeq" id="WP_338236381.1">
    <property type="nucleotide sequence ID" value="NZ_BQKE01000001.1"/>
</dbReference>
<dbReference type="GO" id="GO:0042277">
    <property type="term" value="F:peptide binding"/>
    <property type="evidence" value="ECO:0007669"/>
    <property type="project" value="TreeGrafter"/>
</dbReference>
<evidence type="ECO:0000313" key="16">
    <source>
        <dbReference type="Proteomes" id="UP001310022"/>
    </source>
</evidence>
<evidence type="ECO:0000256" key="5">
    <source>
        <dbReference type="ARBA" id="ARBA00015611"/>
    </source>
</evidence>
<evidence type="ECO:0000256" key="11">
    <source>
        <dbReference type="ARBA" id="ARBA00023049"/>
    </source>
</evidence>
<evidence type="ECO:0000259" key="14">
    <source>
        <dbReference type="Pfam" id="PF17900"/>
    </source>
</evidence>
<evidence type="ECO:0000256" key="12">
    <source>
        <dbReference type="SAM" id="SignalP"/>
    </source>
</evidence>
<feature type="domain" description="Peptidase M1 membrane alanine aminopeptidase" evidence="13">
    <location>
        <begin position="251"/>
        <end position="466"/>
    </location>
</feature>
<dbReference type="GO" id="GO:0006508">
    <property type="term" value="P:proteolysis"/>
    <property type="evidence" value="ECO:0007669"/>
    <property type="project" value="UniProtKB-KW"/>
</dbReference>
<evidence type="ECO:0000256" key="10">
    <source>
        <dbReference type="ARBA" id="ARBA00022833"/>
    </source>
</evidence>
<evidence type="ECO:0000256" key="8">
    <source>
        <dbReference type="ARBA" id="ARBA00022723"/>
    </source>
</evidence>
<dbReference type="GO" id="GO:0070006">
    <property type="term" value="F:metalloaminopeptidase activity"/>
    <property type="evidence" value="ECO:0007669"/>
    <property type="project" value="TreeGrafter"/>
</dbReference>
<keyword evidence="9" id="KW-0378">Hydrolase</keyword>
<evidence type="ECO:0000256" key="3">
    <source>
        <dbReference type="ARBA" id="ARBA00010136"/>
    </source>
</evidence>
<evidence type="ECO:0000313" key="15">
    <source>
        <dbReference type="EMBL" id="GJM60678.1"/>
    </source>
</evidence>
<dbReference type="PRINTS" id="PR00756">
    <property type="entry name" value="ALADIPTASE"/>
</dbReference>
<evidence type="ECO:0000256" key="2">
    <source>
        <dbReference type="ARBA" id="ARBA00001947"/>
    </source>
</evidence>
<keyword evidence="11" id="KW-0482">Metalloprotease</keyword>
<dbReference type="SUPFAM" id="SSF63737">
    <property type="entry name" value="Leukotriene A4 hydrolase N-terminal domain"/>
    <property type="match status" value="1"/>
</dbReference>
<evidence type="ECO:0000256" key="1">
    <source>
        <dbReference type="ARBA" id="ARBA00000098"/>
    </source>
</evidence>
<dbReference type="InterPro" id="IPR001930">
    <property type="entry name" value="Peptidase_M1"/>
</dbReference>
<dbReference type="GO" id="GO:0016020">
    <property type="term" value="C:membrane"/>
    <property type="evidence" value="ECO:0007669"/>
    <property type="project" value="TreeGrafter"/>
</dbReference>
<dbReference type="InterPro" id="IPR042097">
    <property type="entry name" value="Aminopeptidase_N-like_N_sf"/>
</dbReference>
<evidence type="ECO:0000256" key="6">
    <source>
        <dbReference type="ARBA" id="ARBA00022438"/>
    </source>
</evidence>
<feature type="signal peptide" evidence="12">
    <location>
        <begin position="1"/>
        <end position="21"/>
    </location>
</feature>
<comment type="catalytic activity">
    <reaction evidence="1">
        <text>Release of an N-terminal amino acid, Xaa-|-Yaa- from a peptide, amide or arylamide. Xaa is preferably Ala, but may be most amino acids including Pro (slow action). When a terminal hydrophobic residue is followed by a prolyl residue, the two may be released as an intact Xaa-Pro dipeptide.</text>
        <dbReference type="EC" id="3.4.11.2"/>
    </reaction>
</comment>
<dbReference type="InterPro" id="IPR027268">
    <property type="entry name" value="Peptidase_M4/M1_CTD_sf"/>
</dbReference>
<dbReference type="GO" id="GO:0016285">
    <property type="term" value="F:alanyl aminopeptidase activity"/>
    <property type="evidence" value="ECO:0007669"/>
    <property type="project" value="UniProtKB-EC"/>
</dbReference>
<keyword evidence="16" id="KW-1185">Reference proteome</keyword>
<dbReference type="GO" id="GO:0043171">
    <property type="term" value="P:peptide catabolic process"/>
    <property type="evidence" value="ECO:0007669"/>
    <property type="project" value="TreeGrafter"/>
</dbReference>
<keyword evidence="10" id="KW-0862">Zinc</keyword>
<dbReference type="PANTHER" id="PTHR11533:SF174">
    <property type="entry name" value="PUROMYCIN-SENSITIVE AMINOPEPTIDASE-RELATED"/>
    <property type="match status" value="1"/>
</dbReference>
<comment type="caution">
    <text evidence="15">The sequence shown here is derived from an EMBL/GenBank/DDBJ whole genome shotgun (WGS) entry which is preliminary data.</text>
</comment>
<protein>
    <recommendedName>
        <fullName evidence="5">Aminopeptidase N</fullName>
        <ecNumber evidence="4">3.4.11.2</ecNumber>
    </recommendedName>
</protein>
<dbReference type="Gene3D" id="1.10.390.10">
    <property type="entry name" value="Neutral Protease Domain 2"/>
    <property type="match status" value="1"/>
</dbReference>
<dbReference type="PANTHER" id="PTHR11533">
    <property type="entry name" value="PROTEASE M1 ZINC METALLOPROTEASE"/>
    <property type="match status" value="1"/>
</dbReference>
<name>A0AAN4VXC2_9BACT</name>
<sequence length="854" mass="98070">MKYSHLLCLFFIIFLTNCQLALPENNINLPTSGVSKELAEKRKNEISKLTYHITFDFHQGPMEDIFFTALISFDYFGTDDVWLDFQADTSLIDLVNINDRPETIKFAGDHLILPAQSLASGHQKIEISGKAGRGGLNCSEDLIYTLFVPAKASTVFPCFDQPDLKAYFTNTLRMPENFTAISGGKLISETIHRGVKQLTFESAGPMSTYLYSFAAGVFFTDSTQFREDKMTMLHRIKDPAKRAQNIQAIFDLHTSNIKWLEDYTNIPFPFKKLDFALIPPFQYGGMEHVGAIQYRESQLMLSAPASQSELLRRSSLIGHEVAHMWFGNLVTMEWFDDVWLKEVFANFMAAKMSNPQFPEVDHGLLFFLNHIPSAYEEDRSLGSHPIAQELDNLSEAGSVYGNIIYKKAPVTMKQLELQMGAESFQQGLQKYLKSYAYGNASWDGLIKILDEQAGMGLDLNNWNNAWIKSKGMPTIDIQLKDHRVIISQKGPTEGLWDQELVAGLWDGEKMIAMPYRLSDSFSFPIPERENVWILPDISGYGYGYFRFHPQLRDKIIANFSTLPEPIHRAITITNLREMVLNNDLEPEQYLKLLTHHLPKESSPLVQQLMLRYLKQDYWGFLPERERAKWQATLYQIFQEVLKSEKSPANRTLLKGIFTLGEQPEWLQQELRLMENKQALDSWGFSENDLMEMGMNLMVRMPEKAANIEILIDQSLKNEDKIRKWSFLKPACAAEPEVRSAFFNQLLLPEYRTKEPWVLEGLKLINHPLRANSSAQHLPALLEEIIEVKETGDIFFPKGWVAAGFWGHMQQENISLVDGFLNQNPDYPPKLRNKILQAVDYNRRVSQWHSPWVPS</sequence>
<evidence type="ECO:0000256" key="9">
    <source>
        <dbReference type="ARBA" id="ARBA00022801"/>
    </source>
</evidence>
<gene>
    <name evidence="15" type="ORF">PEDI_12300</name>
</gene>
<dbReference type="Gene3D" id="2.60.40.1730">
    <property type="entry name" value="tricorn interacting facor f3 domain"/>
    <property type="match status" value="1"/>
</dbReference>
<reference evidence="15 16" key="1">
    <citation type="submission" date="2021-12" db="EMBL/GenBank/DDBJ databases">
        <title>Genome sequencing of bacteria with rrn-lacking chromosome and rrn-plasmid.</title>
        <authorList>
            <person name="Anda M."/>
            <person name="Iwasaki W."/>
        </authorList>
    </citation>
    <scope>NUCLEOTIDE SEQUENCE [LARGE SCALE GENOMIC DNA]</scope>
    <source>
        <strain evidence="15 16">NBRC 15940</strain>
    </source>
</reference>
<proteinExistence type="inferred from homology"/>
<keyword evidence="7" id="KW-0645">Protease</keyword>
<keyword evidence="6 15" id="KW-0031">Aminopeptidase</keyword>
<keyword evidence="12" id="KW-0732">Signal</keyword>
<dbReference type="EMBL" id="BQKE01000001">
    <property type="protein sequence ID" value="GJM60678.1"/>
    <property type="molecule type" value="Genomic_DNA"/>
</dbReference>